<evidence type="ECO:0000256" key="3">
    <source>
        <dbReference type="SAM" id="MobiDB-lite"/>
    </source>
</evidence>
<keyword evidence="6" id="KW-1185">Reference proteome</keyword>
<sequence>MDKKKLLELIAKKEARKAALDTKSSTCEDVTELRSMNNELTDLNGEIAELRSIIATIEDPPQPGTEPEKRGSTQQPVGGFKPLGTFNVTPSSEQRGIDKVLAMSVSSEEEKAEMRSALFACEEYRSGYLKNLAGKGLNDVEKRALSTAAGSGGAAVPTTTYDLILKRLTQTSAIFGLIKKSYIPGNVALPVADPQVAAGWTDSAPAALMSGTTEDDTIGSVTLGAFPLSKFAAVKGQLLIMAIDAFETYIVSAIADQLAIALENSILNGTGLNQPSGILTGVTWNTKNSLTFAKSGLGYDDLVDTRALLGLYRSNAVWIVNNNTEAQLFKIKTTQGQPLFTQNPITGLISNPLGIPYIVDYYLPDDTILCANLDYYYMNINQNPIITADDSAGFLSTSRIYRGTMFLDAKPALNQAFVKLTKSST</sequence>
<keyword evidence="2" id="KW-0175">Coiled coil</keyword>
<dbReference type="Pfam" id="PF05065">
    <property type="entry name" value="Phage_capsid"/>
    <property type="match status" value="1"/>
</dbReference>
<dbReference type="EMBL" id="FNZK01000011">
    <property type="protein sequence ID" value="SEJ60221.1"/>
    <property type="molecule type" value="Genomic_DNA"/>
</dbReference>
<evidence type="ECO:0000256" key="1">
    <source>
        <dbReference type="ARBA" id="ARBA00004328"/>
    </source>
</evidence>
<dbReference type="InterPro" id="IPR024455">
    <property type="entry name" value="Phage_capsid"/>
</dbReference>
<dbReference type="Gene3D" id="3.30.2320.10">
    <property type="entry name" value="hypothetical protein PF0899 domain"/>
    <property type="match status" value="1"/>
</dbReference>
<evidence type="ECO:0000259" key="4">
    <source>
        <dbReference type="Pfam" id="PF05065"/>
    </source>
</evidence>
<dbReference type="SUPFAM" id="SSF56563">
    <property type="entry name" value="Major capsid protein gp5"/>
    <property type="match status" value="1"/>
</dbReference>
<dbReference type="RefSeq" id="WP_091831962.1">
    <property type="nucleotide sequence ID" value="NZ_FNZK01000011.1"/>
</dbReference>
<evidence type="ECO:0000313" key="5">
    <source>
        <dbReference type="EMBL" id="SEJ60221.1"/>
    </source>
</evidence>
<feature type="coiled-coil region" evidence="2">
    <location>
        <begin position="3"/>
        <end position="53"/>
    </location>
</feature>
<gene>
    <name evidence="5" type="ORF">SAMN05660742_111122</name>
</gene>
<reference evidence="5 6" key="1">
    <citation type="submission" date="2016-10" db="EMBL/GenBank/DDBJ databases">
        <authorList>
            <person name="de Groot N.N."/>
        </authorList>
    </citation>
    <scope>NUCLEOTIDE SEQUENCE [LARGE SCALE GENOMIC DNA]</scope>
    <source>
        <strain evidence="5 6">DSM 2179</strain>
    </source>
</reference>
<dbReference type="NCBIfam" id="TIGR01554">
    <property type="entry name" value="major_cap_HK97"/>
    <property type="match status" value="1"/>
</dbReference>
<evidence type="ECO:0000313" key="6">
    <source>
        <dbReference type="Proteomes" id="UP000199662"/>
    </source>
</evidence>
<comment type="subcellular location">
    <subcellularLocation>
        <location evidence="1">Virion</location>
    </subcellularLocation>
</comment>
<accession>A0A1H7A3R3</accession>
<proteinExistence type="predicted"/>
<organism evidence="5 6">
    <name type="scientific">Propionispira arboris</name>
    <dbReference type="NCBI Taxonomy" id="84035"/>
    <lineage>
        <taxon>Bacteria</taxon>
        <taxon>Bacillati</taxon>
        <taxon>Bacillota</taxon>
        <taxon>Negativicutes</taxon>
        <taxon>Selenomonadales</taxon>
        <taxon>Selenomonadaceae</taxon>
        <taxon>Propionispira</taxon>
    </lineage>
</organism>
<name>A0A1H7A3R3_9FIRM</name>
<dbReference type="STRING" id="84035.SAMN05660742_111122"/>
<dbReference type="InterPro" id="IPR054612">
    <property type="entry name" value="Phage_capsid-like_C"/>
</dbReference>
<feature type="domain" description="Phage capsid-like C-terminal" evidence="4">
    <location>
        <begin position="152"/>
        <end position="421"/>
    </location>
</feature>
<dbReference type="Proteomes" id="UP000199662">
    <property type="component" value="Unassembled WGS sequence"/>
</dbReference>
<evidence type="ECO:0000256" key="2">
    <source>
        <dbReference type="SAM" id="Coils"/>
    </source>
</evidence>
<protein>
    <submittedName>
        <fullName evidence="5">Phage major capsid protein, HK97 family</fullName>
    </submittedName>
</protein>
<dbReference type="AlphaFoldDB" id="A0A1H7A3R3"/>
<feature type="region of interest" description="Disordered" evidence="3">
    <location>
        <begin position="58"/>
        <end position="88"/>
    </location>
</feature>
<dbReference type="Gene3D" id="3.30.2400.10">
    <property type="entry name" value="Major capsid protein gp5"/>
    <property type="match status" value="1"/>
</dbReference>